<proteinExistence type="predicted"/>
<dbReference type="NCBIfam" id="TIGR00762">
    <property type="entry name" value="DegV"/>
    <property type="match status" value="1"/>
</dbReference>
<gene>
    <name evidence="2" type="ORF">ACFFRH_20960</name>
</gene>
<sequence>MSPPVAVVTDSTAYLPPEEISRRGIVVVPLQMVVGGRPLDDTAWIEGASMGDALRERGQVTTSMPAPRRFADAYAEAAARGATGIVSIHLSAEMSGTVEAARAGAEHSPVPVDVVDSRSIAMGLGFPVLAAASAAARGATRTEVADAARRRAESVRSFFYVDTLEYLRRGGRIGAAETLLGSALMIKPILHISDGTIVPLEKVRTASRAIARLEDLAVEAAGTGPVEVAVQHLATQSRADTLAARLRRRVPALADIIVVEVGPVIGAHVGPGMLGITISAGEPLVSTNP</sequence>
<accession>A0ABV5TFX3</accession>
<dbReference type="PANTHER" id="PTHR33434">
    <property type="entry name" value="DEGV DOMAIN-CONTAINING PROTEIN DR_1986-RELATED"/>
    <property type="match status" value="1"/>
</dbReference>
<dbReference type="InterPro" id="IPR050270">
    <property type="entry name" value="DegV_domain_contain"/>
</dbReference>
<evidence type="ECO:0000256" key="1">
    <source>
        <dbReference type="ARBA" id="ARBA00023121"/>
    </source>
</evidence>
<dbReference type="Proteomes" id="UP001589610">
    <property type="component" value="Unassembled WGS sequence"/>
</dbReference>
<comment type="caution">
    <text evidence="2">The sequence shown here is derived from an EMBL/GenBank/DDBJ whole genome shotgun (WGS) entry which is preliminary data.</text>
</comment>
<dbReference type="InterPro" id="IPR003797">
    <property type="entry name" value="DegV"/>
</dbReference>
<dbReference type="PROSITE" id="PS51482">
    <property type="entry name" value="DEGV"/>
    <property type="match status" value="1"/>
</dbReference>
<dbReference type="PANTHER" id="PTHR33434:SF2">
    <property type="entry name" value="FATTY ACID-BINDING PROTEIN TM_1468"/>
    <property type="match status" value="1"/>
</dbReference>
<evidence type="ECO:0000313" key="2">
    <source>
        <dbReference type="EMBL" id="MFB9677959.1"/>
    </source>
</evidence>
<name>A0ABV5TFX3_9ACTN</name>
<protein>
    <submittedName>
        <fullName evidence="2">DegV family protein</fullName>
    </submittedName>
</protein>
<dbReference type="Gene3D" id="3.40.50.10170">
    <property type="match status" value="1"/>
</dbReference>
<dbReference type="EMBL" id="JBHMBS010000009">
    <property type="protein sequence ID" value="MFB9677959.1"/>
    <property type="molecule type" value="Genomic_DNA"/>
</dbReference>
<dbReference type="RefSeq" id="WP_386158837.1">
    <property type="nucleotide sequence ID" value="NZ_JBHMBS010000009.1"/>
</dbReference>
<dbReference type="SUPFAM" id="SSF82549">
    <property type="entry name" value="DAK1/DegV-like"/>
    <property type="match status" value="1"/>
</dbReference>
<keyword evidence="1" id="KW-0446">Lipid-binding</keyword>
<evidence type="ECO:0000313" key="3">
    <source>
        <dbReference type="Proteomes" id="UP001589610"/>
    </source>
</evidence>
<dbReference type="Pfam" id="PF02645">
    <property type="entry name" value="DegV"/>
    <property type="match status" value="1"/>
</dbReference>
<keyword evidence="3" id="KW-1185">Reference proteome</keyword>
<dbReference type="InterPro" id="IPR043168">
    <property type="entry name" value="DegV_C"/>
</dbReference>
<reference evidence="2 3" key="1">
    <citation type="submission" date="2024-09" db="EMBL/GenBank/DDBJ databases">
        <authorList>
            <person name="Sun Q."/>
            <person name="Mori K."/>
        </authorList>
    </citation>
    <scope>NUCLEOTIDE SEQUENCE [LARGE SCALE GENOMIC DNA]</scope>
    <source>
        <strain evidence="2 3">JCM 3028</strain>
    </source>
</reference>
<organism evidence="2 3">
    <name type="scientific">Streptosporangium vulgare</name>
    <dbReference type="NCBI Taxonomy" id="46190"/>
    <lineage>
        <taxon>Bacteria</taxon>
        <taxon>Bacillati</taxon>
        <taxon>Actinomycetota</taxon>
        <taxon>Actinomycetes</taxon>
        <taxon>Streptosporangiales</taxon>
        <taxon>Streptosporangiaceae</taxon>
        <taxon>Streptosporangium</taxon>
    </lineage>
</organism>
<dbReference type="Gene3D" id="3.30.1180.10">
    <property type="match status" value="1"/>
</dbReference>